<name>A0A392UJB8_9FABA</name>
<keyword evidence="2" id="KW-1185">Reference proteome</keyword>
<protein>
    <submittedName>
        <fullName evidence="1">Uncharacterized protein</fullName>
    </submittedName>
</protein>
<dbReference type="AlphaFoldDB" id="A0A392UJB8"/>
<evidence type="ECO:0000313" key="2">
    <source>
        <dbReference type="Proteomes" id="UP000265520"/>
    </source>
</evidence>
<feature type="non-terminal residue" evidence="1">
    <location>
        <position position="18"/>
    </location>
</feature>
<accession>A0A392UJB8</accession>
<dbReference type="EMBL" id="LXQA010818771">
    <property type="protein sequence ID" value="MCI72470.1"/>
    <property type="molecule type" value="Genomic_DNA"/>
</dbReference>
<reference evidence="1 2" key="1">
    <citation type="journal article" date="2018" name="Front. Plant Sci.">
        <title>Red Clover (Trifolium pratense) and Zigzag Clover (T. medium) - A Picture of Genomic Similarities and Differences.</title>
        <authorList>
            <person name="Dluhosova J."/>
            <person name="Istvanek J."/>
            <person name="Nedelnik J."/>
            <person name="Repkova J."/>
        </authorList>
    </citation>
    <scope>NUCLEOTIDE SEQUENCE [LARGE SCALE GENOMIC DNA]</scope>
    <source>
        <strain evidence="2">cv. 10/8</strain>
        <tissue evidence="1">Leaf</tissue>
    </source>
</reference>
<evidence type="ECO:0000313" key="1">
    <source>
        <dbReference type="EMBL" id="MCI72470.1"/>
    </source>
</evidence>
<sequence>MEKAAKSCKFLAAWGARR</sequence>
<comment type="caution">
    <text evidence="1">The sequence shown here is derived from an EMBL/GenBank/DDBJ whole genome shotgun (WGS) entry which is preliminary data.</text>
</comment>
<organism evidence="1 2">
    <name type="scientific">Trifolium medium</name>
    <dbReference type="NCBI Taxonomy" id="97028"/>
    <lineage>
        <taxon>Eukaryota</taxon>
        <taxon>Viridiplantae</taxon>
        <taxon>Streptophyta</taxon>
        <taxon>Embryophyta</taxon>
        <taxon>Tracheophyta</taxon>
        <taxon>Spermatophyta</taxon>
        <taxon>Magnoliopsida</taxon>
        <taxon>eudicotyledons</taxon>
        <taxon>Gunneridae</taxon>
        <taxon>Pentapetalae</taxon>
        <taxon>rosids</taxon>
        <taxon>fabids</taxon>
        <taxon>Fabales</taxon>
        <taxon>Fabaceae</taxon>
        <taxon>Papilionoideae</taxon>
        <taxon>50 kb inversion clade</taxon>
        <taxon>NPAAA clade</taxon>
        <taxon>Hologalegina</taxon>
        <taxon>IRL clade</taxon>
        <taxon>Trifolieae</taxon>
        <taxon>Trifolium</taxon>
    </lineage>
</organism>
<dbReference type="Proteomes" id="UP000265520">
    <property type="component" value="Unassembled WGS sequence"/>
</dbReference>
<proteinExistence type="predicted"/>